<dbReference type="EMBL" id="JAATHJ010000010">
    <property type="protein sequence ID" value="NJP37693.1"/>
    <property type="molecule type" value="Genomic_DNA"/>
</dbReference>
<evidence type="ECO:0000259" key="2">
    <source>
        <dbReference type="Pfam" id="PF01464"/>
    </source>
</evidence>
<protein>
    <submittedName>
        <fullName evidence="3">Lytic transglycosylase domain-containing protein</fullName>
    </submittedName>
</protein>
<dbReference type="PANTHER" id="PTHR37423">
    <property type="entry name" value="SOLUBLE LYTIC MUREIN TRANSGLYCOSYLASE-RELATED"/>
    <property type="match status" value="1"/>
</dbReference>
<dbReference type="Gene3D" id="1.10.530.10">
    <property type="match status" value="1"/>
</dbReference>
<name>A0A969PQV0_9BACI</name>
<sequence length="241" mass="27453">MKEEQRLDRSFISMLAAAALLIVTVFSLGSGYMEAQQEVNELTGMDRETKEIRTEIDEHFLSLQEEISELPPEYAVSGAANWEEALETAKLLYEDSEGEFRKDWGLLLALEAEKHGISPLLVYELLRIETGGTFDPDLVGPETAYGHAYGLAQFMENTGPWIAEKAGLPYEKELLYDPHYAIQLSVTYLDYLYDKYEDWDYALTAYHRGMNGMEAYVEEHGDAESWYAVKIQEEAESMASR</sequence>
<proteinExistence type="predicted"/>
<dbReference type="InterPro" id="IPR023346">
    <property type="entry name" value="Lysozyme-like_dom_sf"/>
</dbReference>
<accession>A0A969PQV0</accession>
<dbReference type="PANTHER" id="PTHR37423:SF2">
    <property type="entry name" value="MEMBRANE-BOUND LYTIC MUREIN TRANSGLYCOSYLASE C"/>
    <property type="match status" value="1"/>
</dbReference>
<dbReference type="InterPro" id="IPR008258">
    <property type="entry name" value="Transglycosylase_SLT_dom_1"/>
</dbReference>
<keyword evidence="1" id="KW-0812">Transmembrane</keyword>
<feature type="domain" description="Transglycosylase SLT" evidence="2">
    <location>
        <begin position="111"/>
        <end position="226"/>
    </location>
</feature>
<feature type="transmembrane region" description="Helical" evidence="1">
    <location>
        <begin position="12"/>
        <end position="33"/>
    </location>
</feature>
<evidence type="ECO:0000313" key="4">
    <source>
        <dbReference type="Proteomes" id="UP000752012"/>
    </source>
</evidence>
<reference evidence="3 4" key="1">
    <citation type="submission" date="2020-03" db="EMBL/GenBank/DDBJ databases">
        <title>Assessment of the enzymatic potential of alkaline-tolerant lipase obtained from Bacillus luteus H11 (technogenic soil) for the bioremediation of saline soils contaminated with petroleum substances.</title>
        <authorList>
            <person name="Kalwasinska A."/>
        </authorList>
    </citation>
    <scope>NUCLEOTIDE SEQUENCE [LARGE SCALE GENOMIC DNA]</scope>
    <source>
        <strain evidence="3 4">H11</strain>
    </source>
</reference>
<comment type="caution">
    <text evidence="3">The sequence shown here is derived from an EMBL/GenBank/DDBJ whole genome shotgun (WGS) entry which is preliminary data.</text>
</comment>
<dbReference type="Proteomes" id="UP000752012">
    <property type="component" value="Unassembled WGS sequence"/>
</dbReference>
<keyword evidence="4" id="KW-1185">Reference proteome</keyword>
<gene>
    <name evidence="3" type="ORF">HCN83_08865</name>
</gene>
<evidence type="ECO:0000313" key="3">
    <source>
        <dbReference type="EMBL" id="NJP37693.1"/>
    </source>
</evidence>
<keyword evidence="1" id="KW-0472">Membrane</keyword>
<keyword evidence="1" id="KW-1133">Transmembrane helix</keyword>
<organism evidence="3 4">
    <name type="scientific">Alkalicoccus luteus</name>
    <dbReference type="NCBI Taxonomy" id="1237094"/>
    <lineage>
        <taxon>Bacteria</taxon>
        <taxon>Bacillati</taxon>
        <taxon>Bacillota</taxon>
        <taxon>Bacilli</taxon>
        <taxon>Bacillales</taxon>
        <taxon>Bacillaceae</taxon>
        <taxon>Alkalicoccus</taxon>
    </lineage>
</organism>
<evidence type="ECO:0000256" key="1">
    <source>
        <dbReference type="SAM" id="Phobius"/>
    </source>
</evidence>
<dbReference type="Pfam" id="PF01464">
    <property type="entry name" value="SLT"/>
    <property type="match status" value="1"/>
</dbReference>
<dbReference type="SUPFAM" id="SSF53955">
    <property type="entry name" value="Lysozyme-like"/>
    <property type="match status" value="1"/>
</dbReference>
<dbReference type="AlphaFoldDB" id="A0A969PQV0"/>